<dbReference type="GO" id="GO:0006412">
    <property type="term" value="P:translation"/>
    <property type="evidence" value="ECO:0007669"/>
    <property type="project" value="UniProtKB-UniRule"/>
</dbReference>
<dbReference type="GO" id="GO:1990904">
    <property type="term" value="C:ribonucleoprotein complex"/>
    <property type="evidence" value="ECO:0007669"/>
    <property type="project" value="UniProtKB-KW"/>
</dbReference>
<organism evidence="7 8">
    <name type="scientific">bacterium (Candidatus Blackallbacteria) CG17_big_fil_post_rev_8_21_14_2_50_48_46</name>
    <dbReference type="NCBI Taxonomy" id="2014261"/>
    <lineage>
        <taxon>Bacteria</taxon>
        <taxon>Candidatus Blackallbacteria</taxon>
    </lineage>
</organism>
<evidence type="ECO:0000256" key="2">
    <source>
        <dbReference type="ARBA" id="ARBA00022980"/>
    </source>
</evidence>
<comment type="similarity">
    <text evidence="1 5">Belongs to the bacterial ribosomal protein bL28 family.</text>
</comment>
<dbReference type="Gene3D" id="2.30.170.40">
    <property type="entry name" value="Ribosomal protein L28/L24"/>
    <property type="match status" value="1"/>
</dbReference>
<dbReference type="Proteomes" id="UP000231019">
    <property type="component" value="Unassembled WGS sequence"/>
</dbReference>
<dbReference type="HAMAP" id="MF_00373">
    <property type="entry name" value="Ribosomal_bL28"/>
    <property type="match status" value="1"/>
</dbReference>
<feature type="region of interest" description="Disordered" evidence="6">
    <location>
        <begin position="1"/>
        <end position="29"/>
    </location>
</feature>
<evidence type="ECO:0000256" key="5">
    <source>
        <dbReference type="HAMAP-Rule" id="MF_00373"/>
    </source>
</evidence>
<keyword evidence="2 5" id="KW-0689">Ribosomal protein</keyword>
<dbReference type="InterPro" id="IPR001383">
    <property type="entry name" value="Ribosomal_bL28_bact-type"/>
</dbReference>
<dbReference type="GO" id="GO:0005840">
    <property type="term" value="C:ribosome"/>
    <property type="evidence" value="ECO:0007669"/>
    <property type="project" value="UniProtKB-KW"/>
</dbReference>
<dbReference type="SUPFAM" id="SSF143800">
    <property type="entry name" value="L28p-like"/>
    <property type="match status" value="1"/>
</dbReference>
<feature type="compositionally biased region" description="Basic residues" evidence="6">
    <location>
        <begin position="20"/>
        <end position="29"/>
    </location>
</feature>
<gene>
    <name evidence="5 7" type="primary">rpmB</name>
    <name evidence="7" type="ORF">COW36_10410</name>
</gene>
<evidence type="ECO:0000313" key="7">
    <source>
        <dbReference type="EMBL" id="PIW17044.1"/>
    </source>
</evidence>
<proteinExistence type="inferred from homology"/>
<dbReference type="PANTHER" id="PTHR13528:SF2">
    <property type="entry name" value="LARGE RIBOSOMAL SUBUNIT PROTEIN BL28M"/>
    <property type="match status" value="1"/>
</dbReference>
<dbReference type="GO" id="GO:0003735">
    <property type="term" value="F:structural constituent of ribosome"/>
    <property type="evidence" value="ECO:0007669"/>
    <property type="project" value="InterPro"/>
</dbReference>
<evidence type="ECO:0000256" key="6">
    <source>
        <dbReference type="SAM" id="MobiDB-lite"/>
    </source>
</evidence>
<dbReference type="NCBIfam" id="TIGR00009">
    <property type="entry name" value="L28"/>
    <property type="match status" value="1"/>
</dbReference>
<protein>
    <recommendedName>
        <fullName evidence="4 5">Large ribosomal subunit protein bL28</fullName>
    </recommendedName>
</protein>
<dbReference type="EMBL" id="PFFQ01000031">
    <property type="protein sequence ID" value="PIW17044.1"/>
    <property type="molecule type" value="Genomic_DNA"/>
</dbReference>
<dbReference type="PANTHER" id="PTHR13528">
    <property type="entry name" value="39S RIBOSOMAL PROTEIN L28, MITOCHONDRIAL"/>
    <property type="match status" value="1"/>
</dbReference>
<evidence type="ECO:0000313" key="8">
    <source>
        <dbReference type="Proteomes" id="UP000231019"/>
    </source>
</evidence>
<evidence type="ECO:0000256" key="1">
    <source>
        <dbReference type="ARBA" id="ARBA00008760"/>
    </source>
</evidence>
<comment type="caution">
    <text evidence="7">The sequence shown here is derived from an EMBL/GenBank/DDBJ whole genome shotgun (WGS) entry which is preliminary data.</text>
</comment>
<sequence length="80" mass="9593">MMRACDISGKRYNNANRVSHSNRKTKHRQQANLQWKRFWIPEEKRWVRLRVSTKVMKTITKYGLLSTIRRYGADSALVQK</sequence>
<dbReference type="InterPro" id="IPR037147">
    <property type="entry name" value="Ribosomal_bL28_sf"/>
</dbReference>
<evidence type="ECO:0000256" key="3">
    <source>
        <dbReference type="ARBA" id="ARBA00023274"/>
    </source>
</evidence>
<keyword evidence="3 5" id="KW-0687">Ribonucleoprotein</keyword>
<dbReference type="InterPro" id="IPR034704">
    <property type="entry name" value="Ribosomal_bL28/bL31-like_sf"/>
</dbReference>
<dbReference type="AlphaFoldDB" id="A0A2M7G544"/>
<dbReference type="InterPro" id="IPR026569">
    <property type="entry name" value="Ribosomal_bL28"/>
</dbReference>
<dbReference type="Pfam" id="PF00830">
    <property type="entry name" value="Ribosomal_L28"/>
    <property type="match status" value="1"/>
</dbReference>
<reference evidence="7 8" key="1">
    <citation type="submission" date="2017-09" db="EMBL/GenBank/DDBJ databases">
        <title>Depth-based differentiation of microbial function through sediment-hosted aquifers and enrichment of novel symbionts in the deep terrestrial subsurface.</title>
        <authorList>
            <person name="Probst A.J."/>
            <person name="Ladd B."/>
            <person name="Jarett J.K."/>
            <person name="Geller-Mcgrath D.E."/>
            <person name="Sieber C.M."/>
            <person name="Emerson J.B."/>
            <person name="Anantharaman K."/>
            <person name="Thomas B.C."/>
            <person name="Malmstrom R."/>
            <person name="Stieglmeier M."/>
            <person name="Klingl A."/>
            <person name="Woyke T."/>
            <person name="Ryan C.M."/>
            <person name="Banfield J.F."/>
        </authorList>
    </citation>
    <scope>NUCLEOTIDE SEQUENCE [LARGE SCALE GENOMIC DNA]</scope>
    <source>
        <strain evidence="7">CG17_big_fil_post_rev_8_21_14_2_50_48_46</strain>
    </source>
</reference>
<accession>A0A2M7G544</accession>
<name>A0A2M7G544_9BACT</name>
<evidence type="ECO:0000256" key="4">
    <source>
        <dbReference type="ARBA" id="ARBA00035174"/>
    </source>
</evidence>